<feature type="transmembrane region" description="Helical" evidence="6">
    <location>
        <begin position="26"/>
        <end position="45"/>
    </location>
</feature>
<dbReference type="Pfam" id="PF04819">
    <property type="entry name" value="DUF716"/>
    <property type="match status" value="1"/>
</dbReference>
<comment type="subcellular location">
    <subcellularLocation>
        <location evidence="1">Membrane</location>
        <topology evidence="1">Multi-pass membrane protein</topology>
    </subcellularLocation>
</comment>
<evidence type="ECO:0000256" key="5">
    <source>
        <dbReference type="ARBA" id="ARBA00023136"/>
    </source>
</evidence>
<dbReference type="GO" id="GO:0016020">
    <property type="term" value="C:membrane"/>
    <property type="evidence" value="ECO:0007669"/>
    <property type="project" value="UniProtKB-SubCell"/>
</dbReference>
<dbReference type="PANTHER" id="PTHR16007">
    <property type="entry name" value="EPIDIDYMAL MEMBRANE PROTEIN E9-RELATED"/>
    <property type="match status" value="1"/>
</dbReference>
<protein>
    <recommendedName>
        <fullName evidence="10">Transmembrane protein 45B</fullName>
    </recommendedName>
</protein>
<evidence type="ECO:0008006" key="10">
    <source>
        <dbReference type="Google" id="ProtNLM"/>
    </source>
</evidence>
<evidence type="ECO:0000313" key="9">
    <source>
        <dbReference type="Proteomes" id="UP001497525"/>
    </source>
</evidence>
<keyword evidence="3 6" id="KW-0812">Transmembrane</keyword>
<proteinExistence type="inferred from homology"/>
<organism evidence="8 9">
    <name type="scientific">Calicophoron daubneyi</name>
    <name type="common">Rumen fluke</name>
    <name type="synonym">Paramphistomum daubneyi</name>
    <dbReference type="NCBI Taxonomy" id="300641"/>
    <lineage>
        <taxon>Eukaryota</taxon>
        <taxon>Metazoa</taxon>
        <taxon>Spiralia</taxon>
        <taxon>Lophotrochozoa</taxon>
        <taxon>Platyhelminthes</taxon>
        <taxon>Trematoda</taxon>
        <taxon>Digenea</taxon>
        <taxon>Plagiorchiida</taxon>
        <taxon>Pronocephalata</taxon>
        <taxon>Paramphistomoidea</taxon>
        <taxon>Paramphistomidae</taxon>
        <taxon>Calicophoron</taxon>
    </lineage>
</organism>
<dbReference type="PANTHER" id="PTHR16007:SF15">
    <property type="entry name" value="TRANSMEMBRANE PROTEIN 45B"/>
    <property type="match status" value="1"/>
</dbReference>
<dbReference type="InterPro" id="IPR006904">
    <property type="entry name" value="DUF716"/>
</dbReference>
<dbReference type="EMBL" id="CAXLJL010000268">
    <property type="protein sequence ID" value="CAL5135875.1"/>
    <property type="molecule type" value="Genomic_DNA"/>
</dbReference>
<dbReference type="EMBL" id="CAXLJL010000268">
    <property type="protein sequence ID" value="CAL5135874.1"/>
    <property type="molecule type" value="Genomic_DNA"/>
</dbReference>
<dbReference type="Proteomes" id="UP001497525">
    <property type="component" value="Unassembled WGS sequence"/>
</dbReference>
<keyword evidence="5 6" id="KW-0472">Membrane</keyword>
<accession>A0AAV2TFF0</accession>
<evidence type="ECO:0000313" key="8">
    <source>
        <dbReference type="EMBL" id="CAL5135875.1"/>
    </source>
</evidence>
<evidence type="ECO:0000256" key="2">
    <source>
        <dbReference type="ARBA" id="ARBA00006948"/>
    </source>
</evidence>
<dbReference type="AlphaFoldDB" id="A0AAV2TFF0"/>
<sequence length="301" mass="33423">MDHNTSHPSPHFRHTSSDPMGNEGLFLSHAVLGTFMIGLGFWWWIQSLRRCLTFIRRSSTRYTSSASYGSGCCPHQTAEGAVKIVISVLGIVVEAVTVSKGRQIQYAHYPFYAAMIVAGSVDVLMSTIIFLPDGLDYLAQTMPLVLNAYTLRAQTYDQPILTDASHMLSSYVYILATFAMLGEMCLPNHFVFSWIKCMMIMLVGAWQWQTGIVLNAPFPTSWKEGGHNSVMDLAIICCWQLSCIALLQLVTLVIAAKCYGVSPNWIVASRYSTGEDERNPNDGIQYTKLLNSESGEDSYAT</sequence>
<comment type="similarity">
    <text evidence="2">Belongs to the TMEM45 family.</text>
</comment>
<comment type="caution">
    <text evidence="8">The sequence shown here is derived from an EMBL/GenBank/DDBJ whole genome shotgun (WGS) entry which is preliminary data.</text>
</comment>
<feature type="transmembrane region" description="Helical" evidence="6">
    <location>
        <begin position="233"/>
        <end position="256"/>
    </location>
</feature>
<feature type="transmembrane region" description="Helical" evidence="6">
    <location>
        <begin position="168"/>
        <end position="186"/>
    </location>
</feature>
<feature type="transmembrane region" description="Helical" evidence="6">
    <location>
        <begin position="109"/>
        <end position="131"/>
    </location>
</feature>
<name>A0AAV2TFF0_CALDB</name>
<evidence type="ECO:0000256" key="1">
    <source>
        <dbReference type="ARBA" id="ARBA00004141"/>
    </source>
</evidence>
<evidence type="ECO:0000313" key="7">
    <source>
        <dbReference type="EMBL" id="CAL5135874.1"/>
    </source>
</evidence>
<dbReference type="InterPro" id="IPR042127">
    <property type="entry name" value="TMEM45"/>
</dbReference>
<reference evidence="8" key="1">
    <citation type="submission" date="2024-06" db="EMBL/GenBank/DDBJ databases">
        <authorList>
            <person name="Liu X."/>
            <person name="Lenzi L."/>
            <person name="Haldenby T S."/>
            <person name="Uol C."/>
        </authorList>
    </citation>
    <scope>NUCLEOTIDE SEQUENCE</scope>
</reference>
<evidence type="ECO:0000256" key="6">
    <source>
        <dbReference type="SAM" id="Phobius"/>
    </source>
</evidence>
<keyword evidence="4 6" id="KW-1133">Transmembrane helix</keyword>
<evidence type="ECO:0000256" key="3">
    <source>
        <dbReference type="ARBA" id="ARBA00022692"/>
    </source>
</evidence>
<gene>
    <name evidence="7" type="ORF">CDAUBV1_LOCUS9982</name>
    <name evidence="8" type="ORF">CDAUBV1_LOCUS9983</name>
</gene>
<evidence type="ECO:0000256" key="4">
    <source>
        <dbReference type="ARBA" id="ARBA00022989"/>
    </source>
</evidence>